<dbReference type="PANTHER" id="PTHR12308">
    <property type="entry name" value="ANOCTAMIN"/>
    <property type="match status" value="1"/>
</dbReference>
<reference evidence="17 18" key="1">
    <citation type="submission" date="2018-08" db="EMBL/GenBank/DDBJ databases">
        <title>Genomic investigation of the strawberry pathogen Phytophthora fragariae indicates pathogenicity is determined by transcriptional variation in three key races.</title>
        <authorList>
            <person name="Adams T.M."/>
            <person name="Armitage A.D."/>
            <person name="Sobczyk M.K."/>
            <person name="Bates H.J."/>
            <person name="Dunwell J.M."/>
            <person name="Nellist C.F."/>
            <person name="Harrison R.J."/>
        </authorList>
    </citation>
    <scope>NUCLEOTIDE SEQUENCE [LARGE SCALE GENOMIC DNA]</scope>
    <source>
        <strain evidence="16 19">A4</strain>
        <strain evidence="15 20">BC-1</strain>
        <strain evidence="14 24">BC-23</strain>
        <strain evidence="13 18">NOV-27</strain>
        <strain evidence="12 21">NOV-5</strain>
        <strain evidence="10 22">NOV-71</strain>
        <strain evidence="8 17">NOV-9</strain>
        <strain evidence="11 25">ONT-3</strain>
        <strain evidence="9 23">SCRP245</strain>
    </source>
</reference>
<proteinExistence type="predicted"/>
<dbReference type="Pfam" id="PF04547">
    <property type="entry name" value="Anoctamin"/>
    <property type="match status" value="1"/>
</dbReference>
<feature type="compositionally biased region" description="Polar residues" evidence="5">
    <location>
        <begin position="8"/>
        <end position="21"/>
    </location>
</feature>
<dbReference type="Proteomes" id="UP000440732">
    <property type="component" value="Unassembled WGS sequence"/>
</dbReference>
<accession>A0A6A3F724</accession>
<evidence type="ECO:0000313" key="19">
    <source>
        <dbReference type="Proteomes" id="UP000437068"/>
    </source>
</evidence>
<feature type="transmembrane region" description="Helical" evidence="6">
    <location>
        <begin position="370"/>
        <end position="392"/>
    </location>
</feature>
<feature type="transmembrane region" description="Helical" evidence="6">
    <location>
        <begin position="294"/>
        <end position="314"/>
    </location>
</feature>
<evidence type="ECO:0000313" key="22">
    <source>
        <dbReference type="Proteomes" id="UP000441208"/>
    </source>
</evidence>
<keyword evidence="18" id="KW-1185">Reference proteome</keyword>
<dbReference type="EMBL" id="QXFX01000333">
    <property type="protein sequence ID" value="KAE9119917.1"/>
    <property type="molecule type" value="Genomic_DNA"/>
</dbReference>
<feature type="transmembrane region" description="Helical" evidence="6">
    <location>
        <begin position="554"/>
        <end position="576"/>
    </location>
</feature>
<dbReference type="PANTHER" id="PTHR12308:SF73">
    <property type="entry name" value="ANOCTAMIN"/>
    <property type="match status" value="1"/>
</dbReference>
<evidence type="ECO:0000256" key="1">
    <source>
        <dbReference type="ARBA" id="ARBA00004141"/>
    </source>
</evidence>
<feature type="domain" description="Anoctamin transmembrane" evidence="7">
    <location>
        <begin position="250"/>
        <end position="836"/>
    </location>
</feature>
<dbReference type="EMBL" id="QXGB01000357">
    <property type="protein sequence ID" value="KAE9218038.1"/>
    <property type="molecule type" value="Genomic_DNA"/>
</dbReference>
<protein>
    <recommendedName>
        <fullName evidence="7">Anoctamin transmembrane domain-containing protein</fullName>
    </recommendedName>
</protein>
<comment type="subcellular location">
    <subcellularLocation>
        <location evidence="1">Membrane</location>
        <topology evidence="1">Multi-pass membrane protein</topology>
    </subcellularLocation>
</comment>
<keyword evidence="3 6" id="KW-1133">Transmembrane helix</keyword>
<keyword evidence="4 6" id="KW-0472">Membrane</keyword>
<sequence>MDDDDSTPEVTSGPINGQAQSRSERHLSAGAMNLALQDDQWTFASPVSPQPGQPLIVHPGTYRYLKGAELDGATYDFAIVTRRKAKQQTKKQKKKKEEKSDVAVDISVGVEGRLIEKLVASGLDVDVLEGDFSRVEADGKKASKYFVLLIRGNDEALGIYGRRLRFQTCLRSGNSREVDSVVQSSPIVTPAERIQVIDHIIRETAKITDDHPNVRSIFPVHDPATNRYLLKTFIGTQKLEFLSENFLRKVRAHFGEKVGYYFAFMDFYNKFLVPIALLGVLLTCLRGVMGTPMYMRVLVGWAVLISVVWSYWFLKAWSRRNNELNHMWANNIETNTIVYRNPKFRGEAFVNPVTGLPDQYYPSWKRYPKYLAVVTFMLVQISIMMLVIAIWITAFEVLKVRYPDRGIFSAQWFYILGGGILYGLFVDIIQWSVIVTKAARMFTEWENWKTIEQFEKSMIRKLFLMDFLNYYTWFFLLAFVYVIPGAGDTITNFLNTLIWKDPANCCFGPYMDRSDSYCDSCPPAWNELGIHETRCIPCRGWVTFDVNHLDLETLFLTPIIITQLLNLLIAVAVPWIHRKHYEQRLRGTDRKVMAMVKAQGERRLLADMSYRNEDSDTARNQHTPNRGDTAARNSDNLAHLLNRSSARYLENSELEVGLLNAKARAILFESEQENYDPYDDYHHMTVQFGFVVMFSMLWPLMPAACMIVNALKTRGDGFRLCRTNRRPFPRKASGIGEWLNMLHVLALTGVVVNIGLIFISTGAMEFFSPTCSKQISDAMGGDFSHFHFGPDFACFSLTTRMVMILVSEHLSLLLIWFFWKIIHSVPAKVQLDMLRQEYAFKSKLYQRAAKQASTTAASLAAFAAQPARGNSHSMYTATVVSGPTTPVGISQRDGAFVGSKEEQEPLLSTKRLAQAWDSAKSPEKPHTSNQDDA</sequence>
<dbReference type="EMBL" id="QXGE01000305">
    <property type="protein sequence ID" value="KAE9316598.1"/>
    <property type="molecule type" value="Genomic_DNA"/>
</dbReference>
<evidence type="ECO:0000313" key="21">
    <source>
        <dbReference type="Proteomes" id="UP000440732"/>
    </source>
</evidence>
<dbReference type="EMBL" id="QXFZ01000349">
    <property type="protein sequence ID" value="KAE9119872.1"/>
    <property type="molecule type" value="Genomic_DNA"/>
</dbReference>
<dbReference type="EMBL" id="QXFW01000306">
    <property type="protein sequence ID" value="KAE9016701.1"/>
    <property type="molecule type" value="Genomic_DNA"/>
</dbReference>
<evidence type="ECO:0000313" key="11">
    <source>
        <dbReference type="EMBL" id="KAE9119917.1"/>
    </source>
</evidence>
<dbReference type="GO" id="GO:0005254">
    <property type="term" value="F:chloride channel activity"/>
    <property type="evidence" value="ECO:0007669"/>
    <property type="project" value="TreeGrafter"/>
</dbReference>
<evidence type="ECO:0000313" key="16">
    <source>
        <dbReference type="EMBL" id="KAE9316598.1"/>
    </source>
</evidence>
<dbReference type="Proteomes" id="UP000437068">
    <property type="component" value="Unassembled WGS sequence"/>
</dbReference>
<evidence type="ECO:0000313" key="13">
    <source>
        <dbReference type="EMBL" id="KAE9218038.1"/>
    </source>
</evidence>
<evidence type="ECO:0000256" key="2">
    <source>
        <dbReference type="ARBA" id="ARBA00022692"/>
    </source>
</evidence>
<dbReference type="GO" id="GO:0016020">
    <property type="term" value="C:membrane"/>
    <property type="evidence" value="ECO:0007669"/>
    <property type="project" value="UniProtKB-SubCell"/>
</dbReference>
<evidence type="ECO:0000313" key="9">
    <source>
        <dbReference type="EMBL" id="KAE9016701.1"/>
    </source>
</evidence>
<evidence type="ECO:0000313" key="23">
    <source>
        <dbReference type="Proteomes" id="UP000460718"/>
    </source>
</evidence>
<organism evidence="8 17">
    <name type="scientific">Phytophthora fragariae</name>
    <dbReference type="NCBI Taxonomy" id="53985"/>
    <lineage>
        <taxon>Eukaryota</taxon>
        <taxon>Sar</taxon>
        <taxon>Stramenopiles</taxon>
        <taxon>Oomycota</taxon>
        <taxon>Peronosporomycetes</taxon>
        <taxon>Peronosporales</taxon>
        <taxon>Peronosporaceae</taxon>
        <taxon>Phytophthora</taxon>
    </lineage>
</organism>
<evidence type="ECO:0000256" key="5">
    <source>
        <dbReference type="SAM" id="MobiDB-lite"/>
    </source>
</evidence>
<evidence type="ECO:0000313" key="15">
    <source>
        <dbReference type="EMBL" id="KAE9241246.1"/>
    </source>
</evidence>
<feature type="region of interest" description="Disordered" evidence="5">
    <location>
        <begin position="613"/>
        <end position="633"/>
    </location>
</feature>
<feature type="transmembrane region" description="Helical" evidence="6">
    <location>
        <begin position="271"/>
        <end position="288"/>
    </location>
</feature>
<evidence type="ECO:0000259" key="7">
    <source>
        <dbReference type="Pfam" id="PF04547"/>
    </source>
</evidence>
<evidence type="ECO:0000313" key="25">
    <source>
        <dbReference type="Proteomes" id="UP000488956"/>
    </source>
</evidence>
<evidence type="ECO:0000313" key="20">
    <source>
        <dbReference type="Proteomes" id="UP000440367"/>
    </source>
</evidence>
<dbReference type="OrthoDB" id="296386at2759"/>
<evidence type="ECO:0000313" key="12">
    <source>
        <dbReference type="EMBL" id="KAE9147969.1"/>
    </source>
</evidence>
<dbReference type="EMBL" id="QXGF01000382">
    <property type="protein sequence ID" value="KAE8941109.1"/>
    <property type="molecule type" value="Genomic_DNA"/>
</dbReference>
<comment type="caution">
    <text evidence="8">The sequence shown here is derived from an EMBL/GenBank/DDBJ whole genome shotgun (WGS) entry which is preliminary data.</text>
</comment>
<dbReference type="InterPro" id="IPR007632">
    <property type="entry name" value="Anoctamin"/>
</dbReference>
<dbReference type="EMBL" id="QXGC01000321">
    <property type="protein sequence ID" value="KAE9240597.1"/>
    <property type="molecule type" value="Genomic_DNA"/>
</dbReference>
<evidence type="ECO:0000256" key="3">
    <source>
        <dbReference type="ARBA" id="ARBA00022989"/>
    </source>
</evidence>
<name>A0A6A3F724_9STRA</name>
<feature type="transmembrane region" description="Helical" evidence="6">
    <location>
        <begin position="801"/>
        <end position="819"/>
    </location>
</feature>
<dbReference type="EMBL" id="QXGD01000384">
    <property type="protein sequence ID" value="KAE9241246.1"/>
    <property type="molecule type" value="Genomic_DNA"/>
</dbReference>
<gene>
    <name evidence="16" type="ORF">PF001_g7247</name>
    <name evidence="15" type="ORF">PF002_g9347</name>
    <name evidence="14" type="ORF">PF004_g7417</name>
    <name evidence="13" type="ORF">PF005_g8418</name>
    <name evidence="12" type="ORF">PF006_g7383</name>
    <name evidence="10" type="ORF">PF007_g8368</name>
    <name evidence="8" type="ORF">PF009_g9087</name>
    <name evidence="11" type="ORF">PF010_g7682</name>
    <name evidence="9" type="ORF">PF011_g7024</name>
</gene>
<dbReference type="Proteomes" id="UP000476176">
    <property type="component" value="Unassembled WGS sequence"/>
</dbReference>
<feature type="region of interest" description="Disordered" evidence="5">
    <location>
        <begin position="891"/>
        <end position="933"/>
    </location>
</feature>
<dbReference type="InterPro" id="IPR049452">
    <property type="entry name" value="Anoctamin_TM"/>
</dbReference>
<evidence type="ECO:0000313" key="18">
    <source>
        <dbReference type="Proteomes" id="UP000433483"/>
    </source>
</evidence>
<evidence type="ECO:0000256" key="6">
    <source>
        <dbReference type="SAM" id="Phobius"/>
    </source>
</evidence>
<evidence type="ECO:0000256" key="4">
    <source>
        <dbReference type="ARBA" id="ARBA00023136"/>
    </source>
</evidence>
<dbReference type="Proteomes" id="UP000429523">
    <property type="component" value="Unassembled WGS sequence"/>
</dbReference>
<evidence type="ECO:0000313" key="10">
    <source>
        <dbReference type="EMBL" id="KAE9119872.1"/>
    </source>
</evidence>
<dbReference type="Proteomes" id="UP000440367">
    <property type="component" value="Unassembled WGS sequence"/>
</dbReference>
<keyword evidence="2 6" id="KW-0812">Transmembrane</keyword>
<feature type="transmembrane region" description="Helical" evidence="6">
    <location>
        <begin position="738"/>
        <end position="759"/>
    </location>
</feature>
<evidence type="ECO:0000313" key="24">
    <source>
        <dbReference type="Proteomes" id="UP000476176"/>
    </source>
</evidence>
<feature type="region of interest" description="Disordered" evidence="5">
    <location>
        <begin position="1"/>
        <end position="30"/>
    </location>
</feature>
<feature type="transmembrane region" description="Helical" evidence="6">
    <location>
        <begin position="412"/>
        <end position="434"/>
    </location>
</feature>
<evidence type="ECO:0000313" key="17">
    <source>
        <dbReference type="Proteomes" id="UP000429523"/>
    </source>
</evidence>
<dbReference type="Proteomes" id="UP000441208">
    <property type="component" value="Unassembled WGS sequence"/>
</dbReference>
<dbReference type="AlphaFoldDB" id="A0A6A3F724"/>
<feature type="compositionally biased region" description="Polar residues" evidence="5">
    <location>
        <begin position="620"/>
        <end position="633"/>
    </location>
</feature>
<evidence type="ECO:0000313" key="14">
    <source>
        <dbReference type="EMBL" id="KAE9240597.1"/>
    </source>
</evidence>
<dbReference type="Proteomes" id="UP000488956">
    <property type="component" value="Unassembled WGS sequence"/>
</dbReference>
<feature type="transmembrane region" description="Helical" evidence="6">
    <location>
        <begin position="462"/>
        <end position="483"/>
    </location>
</feature>
<dbReference type="Proteomes" id="UP000433483">
    <property type="component" value="Unassembled WGS sequence"/>
</dbReference>
<dbReference type="EMBL" id="QXGA01000316">
    <property type="protein sequence ID" value="KAE9147969.1"/>
    <property type="molecule type" value="Genomic_DNA"/>
</dbReference>
<feature type="transmembrane region" description="Helical" evidence="6">
    <location>
        <begin position="688"/>
        <end position="711"/>
    </location>
</feature>
<dbReference type="Proteomes" id="UP000460718">
    <property type="component" value="Unassembled WGS sequence"/>
</dbReference>
<evidence type="ECO:0000313" key="8">
    <source>
        <dbReference type="EMBL" id="KAE8941109.1"/>
    </source>
</evidence>